<accession>A0A5N6PU38</accession>
<dbReference type="GO" id="GO:0000981">
    <property type="term" value="F:DNA-binding transcription factor activity, RNA polymerase II-specific"/>
    <property type="evidence" value="ECO:0007669"/>
    <property type="project" value="TreeGrafter"/>
</dbReference>
<dbReference type="EMBL" id="SZYD01000002">
    <property type="protein sequence ID" value="KAD7117035.1"/>
    <property type="molecule type" value="Genomic_DNA"/>
</dbReference>
<dbReference type="PROSITE" id="PS50888">
    <property type="entry name" value="BHLH"/>
    <property type="match status" value="1"/>
</dbReference>
<dbReference type="SUPFAM" id="SSF47459">
    <property type="entry name" value="HLH, helix-loop-helix DNA-binding domain"/>
    <property type="match status" value="1"/>
</dbReference>
<evidence type="ECO:0000256" key="4">
    <source>
        <dbReference type="ARBA" id="ARBA00023242"/>
    </source>
</evidence>
<name>A0A5N6PU38_9ASTR</name>
<dbReference type="Pfam" id="PF00010">
    <property type="entry name" value="HLH"/>
    <property type="match status" value="1"/>
</dbReference>
<feature type="coiled-coil region" evidence="5">
    <location>
        <begin position="53"/>
        <end position="87"/>
    </location>
</feature>
<evidence type="ECO:0000313" key="7">
    <source>
        <dbReference type="EMBL" id="KAD7117035.1"/>
    </source>
</evidence>
<protein>
    <recommendedName>
        <fullName evidence="6">BHLH domain-containing protein</fullName>
    </recommendedName>
</protein>
<proteinExistence type="predicted"/>
<dbReference type="PANTHER" id="PTHR13935">
    <property type="entry name" value="ACHAETE-SCUTE TRANSCRIPTION FACTOR-RELATED"/>
    <property type="match status" value="1"/>
</dbReference>
<dbReference type="SMART" id="SM00353">
    <property type="entry name" value="HLH"/>
    <property type="match status" value="1"/>
</dbReference>
<comment type="caution">
    <text evidence="7">The sequence shown here is derived from an EMBL/GenBank/DDBJ whole genome shotgun (WGS) entry which is preliminary data.</text>
</comment>
<dbReference type="GO" id="GO:0090575">
    <property type="term" value="C:RNA polymerase II transcription regulator complex"/>
    <property type="evidence" value="ECO:0007669"/>
    <property type="project" value="TreeGrafter"/>
</dbReference>
<evidence type="ECO:0000313" key="8">
    <source>
        <dbReference type="Proteomes" id="UP000326396"/>
    </source>
</evidence>
<sequence>MECNPSSSSSSRFDRSTIEKNRRIQMKALFSKLHSLVPHESSSRDVTSLPDQLQEAANYIKNLQIKLEKMKEEKDNLKRIKKLEIEHDKKSKTSSLMVGHQRTPKIDVREIGSSLEAILITGADFQFLFSETISVIHEEGFDVVNASFSIINDIVVHTIHAQAGETYASENGVSRIIEKLNKIVYGS</sequence>
<keyword evidence="4" id="KW-0539">Nucleus</keyword>
<dbReference type="OrthoDB" id="752507at2759"/>
<reference evidence="7 8" key="1">
    <citation type="submission" date="2019-05" db="EMBL/GenBank/DDBJ databases">
        <title>Mikania micrantha, genome provides insights into the molecular mechanism of rapid growth.</title>
        <authorList>
            <person name="Liu B."/>
        </authorList>
    </citation>
    <scope>NUCLEOTIDE SEQUENCE [LARGE SCALE GENOMIC DNA]</scope>
    <source>
        <strain evidence="7">NLD-2019</strain>
        <tissue evidence="7">Leaf</tissue>
    </source>
</reference>
<feature type="domain" description="BHLH" evidence="6">
    <location>
        <begin position="10"/>
        <end position="63"/>
    </location>
</feature>
<evidence type="ECO:0000256" key="2">
    <source>
        <dbReference type="ARBA" id="ARBA00023015"/>
    </source>
</evidence>
<gene>
    <name evidence="7" type="ORF">E3N88_04303</name>
</gene>
<organism evidence="7 8">
    <name type="scientific">Mikania micrantha</name>
    <name type="common">bitter vine</name>
    <dbReference type="NCBI Taxonomy" id="192012"/>
    <lineage>
        <taxon>Eukaryota</taxon>
        <taxon>Viridiplantae</taxon>
        <taxon>Streptophyta</taxon>
        <taxon>Embryophyta</taxon>
        <taxon>Tracheophyta</taxon>
        <taxon>Spermatophyta</taxon>
        <taxon>Magnoliopsida</taxon>
        <taxon>eudicotyledons</taxon>
        <taxon>Gunneridae</taxon>
        <taxon>Pentapetalae</taxon>
        <taxon>asterids</taxon>
        <taxon>campanulids</taxon>
        <taxon>Asterales</taxon>
        <taxon>Asteraceae</taxon>
        <taxon>Asteroideae</taxon>
        <taxon>Heliantheae alliance</taxon>
        <taxon>Eupatorieae</taxon>
        <taxon>Mikania</taxon>
    </lineage>
</organism>
<evidence type="ECO:0000259" key="6">
    <source>
        <dbReference type="PROSITE" id="PS50888"/>
    </source>
</evidence>
<evidence type="ECO:0000256" key="1">
    <source>
        <dbReference type="ARBA" id="ARBA00004123"/>
    </source>
</evidence>
<dbReference type="GO" id="GO:0046983">
    <property type="term" value="F:protein dimerization activity"/>
    <property type="evidence" value="ECO:0007669"/>
    <property type="project" value="InterPro"/>
</dbReference>
<dbReference type="InterPro" id="IPR015660">
    <property type="entry name" value="MASH1/Ascl1a-like"/>
</dbReference>
<dbReference type="InterPro" id="IPR011598">
    <property type="entry name" value="bHLH_dom"/>
</dbReference>
<keyword evidence="5" id="KW-0175">Coiled coil</keyword>
<dbReference type="GO" id="GO:0000977">
    <property type="term" value="F:RNA polymerase II transcription regulatory region sequence-specific DNA binding"/>
    <property type="evidence" value="ECO:0007669"/>
    <property type="project" value="TreeGrafter"/>
</dbReference>
<dbReference type="Gene3D" id="4.10.280.10">
    <property type="entry name" value="Helix-loop-helix DNA-binding domain"/>
    <property type="match status" value="1"/>
</dbReference>
<keyword evidence="8" id="KW-1185">Reference proteome</keyword>
<dbReference type="PANTHER" id="PTHR13935:SF90">
    <property type="entry name" value="TRANSCRIPTION FACTOR BHLH162"/>
    <property type="match status" value="1"/>
</dbReference>
<dbReference type="InterPro" id="IPR036638">
    <property type="entry name" value="HLH_DNA-bd_sf"/>
</dbReference>
<evidence type="ECO:0000256" key="5">
    <source>
        <dbReference type="SAM" id="Coils"/>
    </source>
</evidence>
<evidence type="ECO:0000256" key="3">
    <source>
        <dbReference type="ARBA" id="ARBA00023163"/>
    </source>
</evidence>
<comment type="subcellular location">
    <subcellularLocation>
        <location evidence="1">Nucleus</location>
    </subcellularLocation>
</comment>
<dbReference type="AlphaFoldDB" id="A0A5N6PU38"/>
<keyword evidence="3" id="KW-0804">Transcription</keyword>
<keyword evidence="2" id="KW-0805">Transcription regulation</keyword>
<dbReference type="Proteomes" id="UP000326396">
    <property type="component" value="Linkage Group LG10"/>
</dbReference>